<gene>
    <name evidence="1" type="ORF">BGZ95_000395</name>
</gene>
<name>A0AAD4DJP4_9FUNG</name>
<evidence type="ECO:0000313" key="2">
    <source>
        <dbReference type="Proteomes" id="UP001194580"/>
    </source>
</evidence>
<evidence type="ECO:0000313" key="1">
    <source>
        <dbReference type="EMBL" id="KAG0279732.1"/>
    </source>
</evidence>
<accession>A0AAD4DJP4</accession>
<comment type="caution">
    <text evidence="1">The sequence shown here is derived from an EMBL/GenBank/DDBJ whole genome shotgun (WGS) entry which is preliminary data.</text>
</comment>
<feature type="non-terminal residue" evidence="1">
    <location>
        <position position="147"/>
    </location>
</feature>
<dbReference type="Proteomes" id="UP001194580">
    <property type="component" value="Unassembled WGS sequence"/>
</dbReference>
<proteinExistence type="predicted"/>
<keyword evidence="2" id="KW-1185">Reference proteome</keyword>
<dbReference type="EMBL" id="JAAAIL010000107">
    <property type="protein sequence ID" value="KAG0279732.1"/>
    <property type="molecule type" value="Genomic_DNA"/>
</dbReference>
<organism evidence="1 2">
    <name type="scientific">Linnemannia exigua</name>
    <dbReference type="NCBI Taxonomy" id="604196"/>
    <lineage>
        <taxon>Eukaryota</taxon>
        <taxon>Fungi</taxon>
        <taxon>Fungi incertae sedis</taxon>
        <taxon>Mucoromycota</taxon>
        <taxon>Mortierellomycotina</taxon>
        <taxon>Mortierellomycetes</taxon>
        <taxon>Mortierellales</taxon>
        <taxon>Mortierellaceae</taxon>
        <taxon>Linnemannia</taxon>
    </lineage>
</organism>
<dbReference type="AlphaFoldDB" id="A0AAD4DJP4"/>
<protein>
    <submittedName>
        <fullName evidence="1">Uncharacterized protein</fullName>
    </submittedName>
</protein>
<sequence length="147" mass="16644">MTRGLESFRILTQISNLDEISTLALGRYHGASLETLDFSQQTRFPSHLFLQLIKQCPRLRVLRCNIELCINHQGQTIDYSTLFSTTPLTSTLTTNTGSNNDWPFAATLKFLDLAVYRGSDLEIESNFRHGDGSVSDRYIAYLYSQVA</sequence>
<reference evidence="1" key="1">
    <citation type="journal article" date="2020" name="Fungal Divers.">
        <title>Resolving the Mortierellaceae phylogeny through synthesis of multi-gene phylogenetics and phylogenomics.</title>
        <authorList>
            <person name="Vandepol N."/>
            <person name="Liber J."/>
            <person name="Desiro A."/>
            <person name="Na H."/>
            <person name="Kennedy M."/>
            <person name="Barry K."/>
            <person name="Grigoriev I.V."/>
            <person name="Miller A.N."/>
            <person name="O'Donnell K."/>
            <person name="Stajich J.E."/>
            <person name="Bonito G."/>
        </authorList>
    </citation>
    <scope>NUCLEOTIDE SEQUENCE</scope>
    <source>
        <strain evidence="1">NRRL 28262</strain>
    </source>
</reference>